<reference evidence="7" key="1">
    <citation type="submission" date="2025-08" db="UniProtKB">
        <authorList>
            <consortium name="RefSeq"/>
        </authorList>
    </citation>
    <scope>IDENTIFICATION</scope>
</reference>
<keyword evidence="1" id="KW-0479">Metal-binding</keyword>
<accession>A0ABM0SGH8</accession>
<dbReference type="GeneID" id="103609421"/>
<feature type="non-terminal residue" evidence="7">
    <location>
        <position position="1"/>
    </location>
</feature>
<dbReference type="PANTHER" id="PTHR11329">
    <property type="entry name" value="LEUKOCYTE CELL-DERIVED CHEMOTAXIN 2"/>
    <property type="match status" value="1"/>
</dbReference>
<dbReference type="Proteomes" id="UP000694923">
    <property type="component" value="Unplaced"/>
</dbReference>
<proteinExistence type="inferred from homology"/>
<dbReference type="RefSeq" id="XP_008591969.1">
    <property type="nucleotide sequence ID" value="XM_008593747.1"/>
</dbReference>
<keyword evidence="4" id="KW-1015">Disulfide bond</keyword>
<keyword evidence="2" id="KW-0732">Signal</keyword>
<evidence type="ECO:0000256" key="5">
    <source>
        <dbReference type="ARBA" id="ARBA00024361"/>
    </source>
</evidence>
<evidence type="ECO:0000256" key="4">
    <source>
        <dbReference type="ARBA" id="ARBA00023157"/>
    </source>
</evidence>
<evidence type="ECO:0000256" key="2">
    <source>
        <dbReference type="ARBA" id="ARBA00022729"/>
    </source>
</evidence>
<evidence type="ECO:0000313" key="6">
    <source>
        <dbReference type="Proteomes" id="UP000694923"/>
    </source>
</evidence>
<evidence type="ECO:0000256" key="3">
    <source>
        <dbReference type="ARBA" id="ARBA00022833"/>
    </source>
</evidence>
<dbReference type="PANTHER" id="PTHR11329:SF0">
    <property type="entry name" value="LEUKOCYTE CELL-DERIVED CHEMOTAXIN-2"/>
    <property type="match status" value="1"/>
</dbReference>
<keyword evidence="3" id="KW-0862">Zinc</keyword>
<gene>
    <name evidence="7" type="primary">LECT2</name>
</gene>
<dbReference type="InterPro" id="IPR008663">
    <property type="entry name" value="LECT2"/>
</dbReference>
<protein>
    <submittedName>
        <fullName evidence="7">Leukocyte cell-derived chemotaxin-2</fullName>
    </submittedName>
</protein>
<organism evidence="6 7">
    <name type="scientific">Galeopterus variegatus</name>
    <name type="common">Malayan flying lemur</name>
    <name type="synonym">Cynocephalus variegatus</name>
    <dbReference type="NCBI Taxonomy" id="482537"/>
    <lineage>
        <taxon>Eukaryota</taxon>
        <taxon>Metazoa</taxon>
        <taxon>Chordata</taxon>
        <taxon>Craniata</taxon>
        <taxon>Vertebrata</taxon>
        <taxon>Euteleostomi</taxon>
        <taxon>Mammalia</taxon>
        <taxon>Eutheria</taxon>
        <taxon>Euarchontoglires</taxon>
        <taxon>Dermoptera</taxon>
        <taxon>Cynocephalidae</taxon>
        <taxon>Galeopterus</taxon>
    </lineage>
</organism>
<sequence>FCIKIFYIKPIKYKGSIKKGEKLGTLLPLQKVYPGIQSHVHIENCDLSDPSAYL</sequence>
<comment type="similarity">
    <text evidence="5">Belongs to the LECT2/MIM-1 family.</text>
</comment>
<dbReference type="Gene3D" id="2.70.70.10">
    <property type="entry name" value="Glucose Permease (Domain IIA)"/>
    <property type="match status" value="1"/>
</dbReference>
<dbReference type="InterPro" id="IPR011055">
    <property type="entry name" value="Dup_hybrid_motif"/>
</dbReference>
<evidence type="ECO:0000256" key="1">
    <source>
        <dbReference type="ARBA" id="ARBA00022723"/>
    </source>
</evidence>
<evidence type="ECO:0000313" key="7">
    <source>
        <dbReference type="RefSeq" id="XP_008591969.1"/>
    </source>
</evidence>
<keyword evidence="6" id="KW-1185">Reference proteome</keyword>
<name>A0ABM0SGH8_GALVR</name>